<name>A0ABQ4ZBI7_9ASTR</name>
<evidence type="ECO:0000313" key="1">
    <source>
        <dbReference type="EMBL" id="GJS86542.1"/>
    </source>
</evidence>
<accession>A0ABQ4ZBI7</accession>
<sequence>MIAWVGRDDRVGGGARGVRVGQGMDLVGGRKGGAGLSGGVQGGGAEGGGVAGRRGVFAGRLKRIAGVVGGEGRGVGGGNRGGGGGVLEEGRLRGGYVGHVLVPDVLEWLPASVVIAFLRVLFSVVEGWDRVSWAGRIIGQREIRPVWNNVQRVNHQNKLTHPHPKRNFVPTVVATKSGQVLVNTAKQSTPRATTSISTARPVKCP</sequence>
<reference evidence="1" key="1">
    <citation type="journal article" date="2022" name="Int. J. Mol. Sci.">
        <title>Draft Genome of Tanacetum Coccineum: Genomic Comparison of Closely Related Tanacetum-Family Plants.</title>
        <authorList>
            <person name="Yamashiro T."/>
            <person name="Shiraishi A."/>
            <person name="Nakayama K."/>
            <person name="Satake H."/>
        </authorList>
    </citation>
    <scope>NUCLEOTIDE SEQUENCE</scope>
</reference>
<gene>
    <name evidence="1" type="ORF">Tco_0769178</name>
</gene>
<protein>
    <submittedName>
        <fullName evidence="1">Uncharacterized protein</fullName>
    </submittedName>
</protein>
<comment type="caution">
    <text evidence="1">The sequence shown here is derived from an EMBL/GenBank/DDBJ whole genome shotgun (WGS) entry which is preliminary data.</text>
</comment>
<dbReference type="EMBL" id="BQNB010011130">
    <property type="protein sequence ID" value="GJS86542.1"/>
    <property type="molecule type" value="Genomic_DNA"/>
</dbReference>
<proteinExistence type="predicted"/>
<keyword evidence="2" id="KW-1185">Reference proteome</keyword>
<dbReference type="Proteomes" id="UP001151760">
    <property type="component" value="Unassembled WGS sequence"/>
</dbReference>
<organism evidence="1 2">
    <name type="scientific">Tanacetum coccineum</name>
    <dbReference type="NCBI Taxonomy" id="301880"/>
    <lineage>
        <taxon>Eukaryota</taxon>
        <taxon>Viridiplantae</taxon>
        <taxon>Streptophyta</taxon>
        <taxon>Embryophyta</taxon>
        <taxon>Tracheophyta</taxon>
        <taxon>Spermatophyta</taxon>
        <taxon>Magnoliopsida</taxon>
        <taxon>eudicotyledons</taxon>
        <taxon>Gunneridae</taxon>
        <taxon>Pentapetalae</taxon>
        <taxon>asterids</taxon>
        <taxon>campanulids</taxon>
        <taxon>Asterales</taxon>
        <taxon>Asteraceae</taxon>
        <taxon>Asteroideae</taxon>
        <taxon>Anthemideae</taxon>
        <taxon>Anthemidinae</taxon>
        <taxon>Tanacetum</taxon>
    </lineage>
</organism>
<reference evidence="1" key="2">
    <citation type="submission" date="2022-01" db="EMBL/GenBank/DDBJ databases">
        <authorList>
            <person name="Yamashiro T."/>
            <person name="Shiraishi A."/>
            <person name="Satake H."/>
            <person name="Nakayama K."/>
        </authorList>
    </citation>
    <scope>NUCLEOTIDE SEQUENCE</scope>
</reference>
<evidence type="ECO:0000313" key="2">
    <source>
        <dbReference type="Proteomes" id="UP001151760"/>
    </source>
</evidence>